<evidence type="ECO:0000256" key="6">
    <source>
        <dbReference type="NCBIfam" id="TIGR03399"/>
    </source>
</evidence>
<dbReference type="SUPFAM" id="SSF55205">
    <property type="entry name" value="EPT/RTPC-like"/>
    <property type="match status" value="1"/>
</dbReference>
<evidence type="ECO:0000313" key="12">
    <source>
        <dbReference type="Proteomes" id="UP000184203"/>
    </source>
</evidence>
<dbReference type="PANTHER" id="PTHR11096:SF0">
    <property type="entry name" value="RNA 3'-TERMINAL PHOSPHATE CYCLASE"/>
    <property type="match status" value="1"/>
</dbReference>
<comment type="subcellular location">
    <subcellularLocation>
        <location evidence="5">Cytoplasm</location>
    </subcellularLocation>
</comment>
<dbReference type="PANTHER" id="PTHR11096">
    <property type="entry name" value="RNA 3' TERMINAL PHOSPHATE CYCLASE"/>
    <property type="match status" value="1"/>
</dbReference>
<dbReference type="STRING" id="797209.GCA_000376445_03399"/>
<dbReference type="GO" id="GO:0006396">
    <property type="term" value="P:RNA processing"/>
    <property type="evidence" value="ECO:0007669"/>
    <property type="project" value="UniProtKB-UniRule"/>
</dbReference>
<evidence type="ECO:0000256" key="1">
    <source>
        <dbReference type="ARBA" id="ARBA00009206"/>
    </source>
</evidence>
<dbReference type="eggNOG" id="arCOG04125">
    <property type="taxonomic scope" value="Archaea"/>
</dbReference>
<dbReference type="EMBL" id="FRAN01000004">
    <property type="protein sequence ID" value="SHL10443.1"/>
    <property type="molecule type" value="Genomic_DNA"/>
</dbReference>
<dbReference type="InterPro" id="IPR000228">
    <property type="entry name" value="RNA3'_term_phos_cyc"/>
</dbReference>
<reference evidence="10" key="2">
    <citation type="submission" date="2016-11" db="EMBL/GenBank/DDBJ databases">
        <authorList>
            <person name="Jaros S."/>
            <person name="Januszkiewicz K."/>
            <person name="Wedrychowicz H."/>
        </authorList>
    </citation>
    <scope>NUCLEOTIDE SEQUENCE [LARGE SCALE GENOMIC DNA]</scope>
    <source>
        <strain evidence="10">DX253</strain>
    </source>
</reference>
<comment type="function">
    <text evidence="5">Catalyzes the conversion of 3'-phosphate to a 2',3'-cyclic phosphodiester at the end of RNA. The mechanism of action of the enzyme occurs in 3 steps: (A) adenylation of the enzyme by ATP; (B) transfer of adenylate to an RNA-N3'P to produce RNA-N3'PP5'A; (C) and attack of the adjacent 2'-hydroxyl on the 3'-phosphorus in the diester linkage to produce the cyclic end product. The biological role of this enzyme is unknown but it is likely to function in some aspects of cellular RNA processing.</text>
</comment>
<proteinExistence type="inferred from homology"/>
<dbReference type="Pfam" id="PF01137">
    <property type="entry name" value="RTC"/>
    <property type="match status" value="1"/>
</dbReference>
<keyword evidence="5" id="KW-0963">Cytoplasm</keyword>
<dbReference type="Gene3D" id="3.30.360.20">
    <property type="entry name" value="RNA 3'-terminal phosphate cyclase, insert domain"/>
    <property type="match status" value="1"/>
</dbReference>
<dbReference type="GO" id="GO:0005524">
    <property type="term" value="F:ATP binding"/>
    <property type="evidence" value="ECO:0007669"/>
    <property type="project" value="UniProtKB-KW"/>
</dbReference>
<accession>E7QVP8</accession>
<reference evidence="12" key="3">
    <citation type="submission" date="2016-11" db="EMBL/GenBank/DDBJ databases">
        <authorList>
            <person name="Varghese N."/>
            <person name="Submissions S."/>
        </authorList>
    </citation>
    <scope>NUCLEOTIDE SEQUENCE [LARGE SCALE GENOMIC DNA]</scope>
    <source>
        <strain evidence="12">DX253</strain>
    </source>
</reference>
<evidence type="ECO:0000256" key="4">
    <source>
        <dbReference type="ARBA" id="ARBA00022741"/>
    </source>
</evidence>
<dbReference type="Proteomes" id="UP000184203">
    <property type="component" value="Unassembled WGS sequence"/>
</dbReference>
<evidence type="ECO:0000256" key="5">
    <source>
        <dbReference type="HAMAP-Rule" id="MF_00200"/>
    </source>
</evidence>
<feature type="binding site" evidence="5">
    <location>
        <position position="98"/>
    </location>
    <ligand>
        <name>ATP</name>
        <dbReference type="ChEBI" id="CHEBI:30616"/>
    </ligand>
</feature>
<feature type="domain" description="RNA 3'-terminal phosphate cyclase insert" evidence="8">
    <location>
        <begin position="178"/>
        <end position="273"/>
    </location>
</feature>
<dbReference type="InterPro" id="IPR017770">
    <property type="entry name" value="RNA3'_term_phos_cyc_type_1"/>
</dbReference>
<dbReference type="AlphaFoldDB" id="E7QVP8"/>
<dbReference type="Proteomes" id="UP000003751">
    <property type="component" value="Unassembled WGS sequence"/>
</dbReference>
<comment type="catalytic activity">
    <reaction evidence="5">
        <text>a 3'-end 3'-phospho-ribonucleotide-RNA + ATP = a 3'-end 2',3'-cyclophospho-ribonucleotide-RNA + AMP + diphosphate</text>
        <dbReference type="Rhea" id="RHEA:23976"/>
        <dbReference type="Rhea" id="RHEA-COMP:10463"/>
        <dbReference type="Rhea" id="RHEA-COMP:10464"/>
        <dbReference type="ChEBI" id="CHEBI:30616"/>
        <dbReference type="ChEBI" id="CHEBI:33019"/>
        <dbReference type="ChEBI" id="CHEBI:83062"/>
        <dbReference type="ChEBI" id="CHEBI:83064"/>
        <dbReference type="ChEBI" id="CHEBI:456215"/>
        <dbReference type="EC" id="6.5.1.4"/>
    </reaction>
</comment>
<dbReference type="HAMAP" id="MF_00200">
    <property type="entry name" value="RTC"/>
    <property type="match status" value="1"/>
</dbReference>
<evidence type="ECO:0000313" key="9">
    <source>
        <dbReference type="EMBL" id="EFW91311.1"/>
    </source>
</evidence>
<evidence type="ECO:0000259" key="8">
    <source>
        <dbReference type="Pfam" id="PF05189"/>
    </source>
</evidence>
<organism evidence="9 11">
    <name type="scientific">Haladaptatus paucihalophilus DX253</name>
    <dbReference type="NCBI Taxonomy" id="797209"/>
    <lineage>
        <taxon>Archaea</taxon>
        <taxon>Methanobacteriati</taxon>
        <taxon>Methanobacteriota</taxon>
        <taxon>Stenosarchaea group</taxon>
        <taxon>Halobacteria</taxon>
        <taxon>Halobacteriales</taxon>
        <taxon>Haladaptataceae</taxon>
        <taxon>Haladaptatus</taxon>
    </lineage>
</organism>
<comment type="similarity">
    <text evidence="1 5">Belongs to the RNA 3'-terminal cyclase family. Type 1 subfamily.</text>
</comment>
<dbReference type="InterPro" id="IPR036553">
    <property type="entry name" value="RPTC_insert"/>
</dbReference>
<evidence type="ECO:0000313" key="10">
    <source>
        <dbReference type="EMBL" id="SHL10443.1"/>
    </source>
</evidence>
<feature type="domain" description="RNA 3'-terminal phosphate cyclase" evidence="7">
    <location>
        <begin position="8"/>
        <end position="319"/>
    </location>
</feature>
<feature type="binding site" evidence="5">
    <location>
        <begin position="283"/>
        <end position="287"/>
    </location>
    <ligand>
        <name>ATP</name>
        <dbReference type="ChEBI" id="CHEBI:30616"/>
    </ligand>
</feature>
<name>E7QVP8_HALPU</name>
<dbReference type="PIRSF" id="PIRSF005378">
    <property type="entry name" value="RNA3'_term_phos_cycl_euk"/>
    <property type="match status" value="1"/>
</dbReference>
<feature type="active site" description="Tele-AMP-histidine intermediate" evidence="5">
    <location>
        <position position="307"/>
    </location>
</feature>
<dbReference type="EC" id="6.5.1.4" evidence="5 6"/>
<sequence>MIEIDGTVGGGQLLRTALSLSAVTETPFRMTNVRGSRPNPGLKPQHVTAVDIVATICAADVAGARLDSSTLTFRPGTVRFDPMAVDIGTAGSITLLFDTVLPIAMAADEPFRMTAGGGTDVKWAPTVAYFRRVKLPLLTRCGLDADGDCTKTGFYPAGGGEAILRTTPGALSPLEIERRGELDRVEIRSKAATELADRMVAERQAERARKRLADAGCAPEIRRVEYVSTRSLGSSLLLSAVYDRSLAGFDSVGERGRTSEEVADDAFRRFEEFHAGGAPVDEYMADQVMTVLALVGGTVRIPTVTAHVRTNLAVIEKFGSDMSLTRRDDGTILLEASPHPAVRT</sequence>
<dbReference type="InterPro" id="IPR013791">
    <property type="entry name" value="RNA3'-term_phos_cycl_insert"/>
</dbReference>
<keyword evidence="4 5" id="KW-0547">Nucleotide-binding</keyword>
<evidence type="ECO:0000256" key="2">
    <source>
        <dbReference type="ARBA" id="ARBA00021428"/>
    </source>
</evidence>
<gene>
    <name evidence="5" type="primary">rtcA</name>
    <name evidence="10" type="ORF">SAMN05444342_3035</name>
    <name evidence="9" type="ORF">ZOD2009_14421</name>
</gene>
<dbReference type="PATRIC" id="fig|797209.4.peg.2843"/>
<dbReference type="GO" id="GO:0003963">
    <property type="term" value="F:RNA-3'-phosphate cyclase activity"/>
    <property type="evidence" value="ECO:0007669"/>
    <property type="project" value="UniProtKB-UniRule"/>
</dbReference>
<keyword evidence="12" id="KW-1185">Reference proteome</keyword>
<dbReference type="Pfam" id="PF05189">
    <property type="entry name" value="RTC_insert"/>
    <property type="match status" value="1"/>
</dbReference>
<dbReference type="NCBIfam" id="TIGR03399">
    <property type="entry name" value="RNA_3prim_cycl"/>
    <property type="match status" value="1"/>
</dbReference>
<dbReference type="InterPro" id="IPR037136">
    <property type="entry name" value="RNA3'_phos_cyclase_dom_sf"/>
</dbReference>
<dbReference type="InterPro" id="IPR013792">
    <property type="entry name" value="RNA3'P_cycl/enolpyr_Trfase_a/b"/>
</dbReference>
<evidence type="ECO:0000256" key="3">
    <source>
        <dbReference type="ARBA" id="ARBA00022598"/>
    </source>
</evidence>
<protein>
    <recommendedName>
        <fullName evidence="2 5">RNA 3'-terminal phosphate cyclase</fullName>
        <shortName evidence="5">RNA cyclase</shortName>
        <shortName evidence="5">RNA-3'-phosphate cyclase</shortName>
        <ecNumber evidence="5 6">6.5.1.4</ecNumber>
    </recommendedName>
</protein>
<dbReference type="Gene3D" id="3.65.10.20">
    <property type="entry name" value="RNA 3'-terminal phosphate cyclase domain"/>
    <property type="match status" value="1"/>
</dbReference>
<evidence type="ECO:0000259" key="7">
    <source>
        <dbReference type="Pfam" id="PF01137"/>
    </source>
</evidence>
<keyword evidence="3 5" id="KW-0436">Ligase</keyword>
<evidence type="ECO:0000313" key="11">
    <source>
        <dbReference type="Proteomes" id="UP000003751"/>
    </source>
</evidence>
<dbReference type="NCBIfam" id="NF003246">
    <property type="entry name" value="PRK04204.1-2"/>
    <property type="match status" value="1"/>
</dbReference>
<dbReference type="OrthoDB" id="7994at2157"/>
<dbReference type="RefSeq" id="WP_007980959.1">
    <property type="nucleotide sequence ID" value="NZ_AEMG01000015.1"/>
</dbReference>
<reference evidence="9 11" key="1">
    <citation type="journal article" date="2014" name="ISME J.">
        <title>Trehalose/2-sulfotrehalose biosynthesis and glycine-betaine uptake are widely spread mechanisms for osmoadaptation in the Halobacteriales.</title>
        <authorList>
            <person name="Youssef N.H."/>
            <person name="Savage-Ashlock K.N."/>
            <person name="McCully A.L."/>
            <person name="Luedtke B."/>
            <person name="Shaw E.I."/>
            <person name="Hoff W.D."/>
            <person name="Elshahed M.S."/>
        </authorList>
    </citation>
    <scope>NUCLEOTIDE SEQUENCE [LARGE SCALE GENOMIC DNA]</scope>
    <source>
        <strain evidence="9 11">DX253</strain>
    </source>
</reference>
<dbReference type="GO" id="GO:0005737">
    <property type="term" value="C:cytoplasm"/>
    <property type="evidence" value="ECO:0007669"/>
    <property type="project" value="UniProtKB-SubCell"/>
</dbReference>
<keyword evidence="5" id="KW-0067">ATP-binding</keyword>
<dbReference type="InterPro" id="IPR023797">
    <property type="entry name" value="RNA3'_phos_cyclase_dom"/>
</dbReference>
<dbReference type="EMBL" id="AEMG01000015">
    <property type="protein sequence ID" value="EFW91311.1"/>
    <property type="molecule type" value="Genomic_DNA"/>
</dbReference>